<dbReference type="RefSeq" id="WP_323333177.1">
    <property type="nucleotide sequence ID" value="NZ_JAYFSI010000011.1"/>
</dbReference>
<comment type="caution">
    <text evidence="3">The sequence shown here is derived from an EMBL/GenBank/DDBJ whole genome shotgun (WGS) entry which is preliminary data.</text>
</comment>
<dbReference type="EMBL" id="JAYFSI010000011">
    <property type="protein sequence ID" value="MEA5364989.1"/>
    <property type="molecule type" value="Genomic_DNA"/>
</dbReference>
<dbReference type="PANTHER" id="PTHR43662">
    <property type="match status" value="1"/>
</dbReference>
<organism evidence="3 4">
    <name type="scientific">Amycolatopsis heterodermiae</name>
    <dbReference type="NCBI Taxonomy" id="3110235"/>
    <lineage>
        <taxon>Bacteria</taxon>
        <taxon>Bacillati</taxon>
        <taxon>Actinomycetota</taxon>
        <taxon>Actinomycetes</taxon>
        <taxon>Pseudonocardiales</taxon>
        <taxon>Pseudonocardiaceae</taxon>
        <taxon>Amycolatopsis</taxon>
    </lineage>
</organism>
<feature type="domain" description="DUF1996" evidence="2">
    <location>
        <begin position="325"/>
        <end position="477"/>
    </location>
</feature>
<feature type="region of interest" description="Disordered" evidence="1">
    <location>
        <begin position="155"/>
        <end position="183"/>
    </location>
</feature>
<dbReference type="PANTHER" id="PTHR43662:SF3">
    <property type="entry name" value="DOMAIN PROTEIN, PUTATIVE (AFU_ORTHOLOGUE AFUA_6G11970)-RELATED"/>
    <property type="match status" value="1"/>
</dbReference>
<name>A0ABU5RHC5_9PSEU</name>
<sequence length="499" mass="52989">MSRSPATGRHRISRRTKIATGGLALAIAVGGIVVATTAGKTGEASADPADPSFFLDIAKVPAGNFVNKALQQKGARGTFTVNCGRNENGHFNPDNFIAQPGVRNGAQHLHDYVGNLSTNADSNNKSLSKAGTTCKNGDKSAYYWPVVRIDTGDEEAAAANPPASVPASDRAGAAKDNASTQVDCPDVASQLPEDVPDQAMDEVNRNLTLIDQQIDEANKRIAKGDLKTPQDVQNAVVGPLKDKRTAVLDRIATAIGRNAAKPTNLGGLAACKLKQGGQGGLDNGGQNSDGDKGASAGKKQQKQADGAAAELPGVNDKNEVAGNDGEIQRVQSATITFTSGGARKVVAMPQFLRILYGDAKQSTNGPANARPSWTCTGFEDRLTDHYPICPGNSKVERIHAFPNCWDGKNIDSTNHRTHIVFADQQGKCPQGFKNVPQLVIKLVYNIPHDIQVKGQYKVDAFPQESHNPRSDHDDFANVMGQCLMNQVVKCINSGHRCSQ</sequence>
<dbReference type="Pfam" id="PF09362">
    <property type="entry name" value="DUF1996"/>
    <property type="match status" value="1"/>
</dbReference>
<accession>A0ABU5RHC5</accession>
<feature type="compositionally biased region" description="Low complexity" evidence="1">
    <location>
        <begin position="157"/>
        <end position="168"/>
    </location>
</feature>
<keyword evidence="4" id="KW-1185">Reference proteome</keyword>
<evidence type="ECO:0000313" key="4">
    <source>
        <dbReference type="Proteomes" id="UP001304298"/>
    </source>
</evidence>
<evidence type="ECO:0000259" key="2">
    <source>
        <dbReference type="Pfam" id="PF09362"/>
    </source>
</evidence>
<protein>
    <submittedName>
        <fullName evidence="3">DUF1996 domain-containing protein</fullName>
    </submittedName>
</protein>
<proteinExistence type="predicted"/>
<dbReference type="Proteomes" id="UP001304298">
    <property type="component" value="Unassembled WGS sequence"/>
</dbReference>
<gene>
    <name evidence="3" type="ORF">VA596_36025</name>
</gene>
<evidence type="ECO:0000313" key="3">
    <source>
        <dbReference type="EMBL" id="MEA5364989.1"/>
    </source>
</evidence>
<feature type="region of interest" description="Disordered" evidence="1">
    <location>
        <begin position="279"/>
        <end position="325"/>
    </location>
</feature>
<dbReference type="InterPro" id="IPR018535">
    <property type="entry name" value="DUF1996"/>
</dbReference>
<reference evidence="3 4" key="1">
    <citation type="submission" date="2023-12" db="EMBL/GenBank/DDBJ databases">
        <title>Amycolatopsis sp. V23-08.</title>
        <authorList>
            <person name="Somphong A."/>
        </authorList>
    </citation>
    <scope>NUCLEOTIDE SEQUENCE [LARGE SCALE GENOMIC DNA]</scope>
    <source>
        <strain evidence="3 4">V23-08</strain>
    </source>
</reference>
<evidence type="ECO:0000256" key="1">
    <source>
        <dbReference type="SAM" id="MobiDB-lite"/>
    </source>
</evidence>
<feature type="compositionally biased region" description="Low complexity" evidence="1">
    <location>
        <begin position="284"/>
        <end position="309"/>
    </location>
</feature>